<dbReference type="Proteomes" id="UP000732105">
    <property type="component" value="Unassembled WGS sequence"/>
</dbReference>
<organism evidence="1 2">
    <name type="scientific">Marinifilum caeruleilacunae</name>
    <dbReference type="NCBI Taxonomy" id="2499076"/>
    <lineage>
        <taxon>Bacteria</taxon>
        <taxon>Pseudomonadati</taxon>
        <taxon>Bacteroidota</taxon>
        <taxon>Bacteroidia</taxon>
        <taxon>Marinilabiliales</taxon>
        <taxon>Marinifilaceae</taxon>
    </lineage>
</organism>
<dbReference type="Pfam" id="PF19652">
    <property type="entry name" value="DUF6155"/>
    <property type="match status" value="1"/>
</dbReference>
<dbReference type="RefSeq" id="WP_171593457.1">
    <property type="nucleotide sequence ID" value="NZ_RZNH01000001.1"/>
</dbReference>
<protein>
    <submittedName>
        <fullName evidence="1">Uncharacterized protein</fullName>
    </submittedName>
</protein>
<accession>A0ABX1WQA0</accession>
<sequence length="167" mass="20250">MSKKDLKEYIHHLSKEHLEDQILDLYTRFKEVKEFYDFAFNPKENKLMEECKFKISKEYFPVNGRKAKMRRSVAQGYIRHFKRLGVESSLIADIMLYNIEVAQTYTTELYIKQESFYKSMLKSFQEAVKYIRENGIEAEFKARLNRIVDESIDQRWMNREGFQKSYH</sequence>
<name>A0ABX1WQA0_9BACT</name>
<dbReference type="EMBL" id="RZNH01000001">
    <property type="protein sequence ID" value="NOU58186.1"/>
    <property type="molecule type" value="Genomic_DNA"/>
</dbReference>
<gene>
    <name evidence="1" type="ORF">ELS83_00055</name>
</gene>
<keyword evidence="2" id="KW-1185">Reference proteome</keyword>
<reference evidence="1 2" key="1">
    <citation type="submission" date="2018-12" db="EMBL/GenBank/DDBJ databases">
        <title>Marinifilum JC070 sp. nov., a marine bacterium isolated from Yongle Blue Hole in the South China Sea.</title>
        <authorList>
            <person name="Fu T."/>
        </authorList>
    </citation>
    <scope>NUCLEOTIDE SEQUENCE [LARGE SCALE GENOMIC DNA]</scope>
    <source>
        <strain evidence="1 2">JC070</strain>
    </source>
</reference>
<proteinExistence type="predicted"/>
<evidence type="ECO:0000313" key="2">
    <source>
        <dbReference type="Proteomes" id="UP000732105"/>
    </source>
</evidence>
<dbReference type="InterPro" id="IPR046153">
    <property type="entry name" value="DUF6155"/>
</dbReference>
<evidence type="ECO:0000313" key="1">
    <source>
        <dbReference type="EMBL" id="NOU58186.1"/>
    </source>
</evidence>
<comment type="caution">
    <text evidence="1">The sequence shown here is derived from an EMBL/GenBank/DDBJ whole genome shotgun (WGS) entry which is preliminary data.</text>
</comment>